<name>A0A6L3YX02_9HYPH</name>
<feature type="domain" description="Terminase large subunit GpA endonuclease" evidence="3">
    <location>
        <begin position="337"/>
        <end position="625"/>
    </location>
</feature>
<feature type="region of interest" description="Disordered" evidence="1">
    <location>
        <begin position="626"/>
        <end position="659"/>
    </location>
</feature>
<dbReference type="Proteomes" id="UP000481643">
    <property type="component" value="Unassembled WGS sequence"/>
</dbReference>
<dbReference type="InterPro" id="IPR046454">
    <property type="entry name" value="GpA_endonuclease"/>
</dbReference>
<organism evidence="4 5">
    <name type="scientific">Brucella tritici</name>
    <dbReference type="NCBI Taxonomy" id="94626"/>
    <lineage>
        <taxon>Bacteria</taxon>
        <taxon>Pseudomonadati</taxon>
        <taxon>Pseudomonadota</taxon>
        <taxon>Alphaproteobacteria</taxon>
        <taxon>Hyphomicrobiales</taxon>
        <taxon>Brucellaceae</taxon>
        <taxon>Brucella/Ochrobactrum group</taxon>
        <taxon>Brucella</taxon>
    </lineage>
</organism>
<dbReference type="Pfam" id="PF20454">
    <property type="entry name" value="GpA_nuclease"/>
    <property type="match status" value="1"/>
</dbReference>
<dbReference type="RefSeq" id="WP_151651044.1">
    <property type="nucleotide sequence ID" value="NZ_WBVX01000002.1"/>
</dbReference>
<sequence>MARLLDHKTSSGRQARLYDLAAILWEPTEKTTPDKWGADNRVYPPTSGKPGERDPFLTPYAVPFTRGFDDHRYTRNVLVTGAQSGKTESILDVIGYRCDTRPVPILYVGPSKDFLTDQFEPRLMGLFDEAPKLKAKLSRGKRMKKTLKRVAGVTVRLAHAGSSTALKSDPAGLALVDEYDEMLANIKGQGDPLGLVEARGITYADFMTGITSTPSQGMVETEMDEETGLEFWKVAPPDDVASPIWKLWQEGTRHHWSWRCPHCREWFVPRFKCLSWPKRATPAQARREAFLECPRNGCVIEESDKAEMNATGVFVAPGQTVDEDGNVFGDPPDTTTLSFWVSGLASPFVSFGERAETYLKALASNDSSKVQTAVNAGFGEVFTPGGGDVPEWEEVARLKAPYLPRTLPDQTIFLTAGVDVQKNRLPFVIRAWGPRATSWLVDSGDLWGETSQQDVWDDLADLLTQPIDGLPIRLAFIDSGFRPGKKFAVPEHRVYEFARRFPRFVFPTKGRRTQSKPIIQSKIEVKPDGKSAKYGLTLHLLDTDHWKSWVHERLRYPHLTEDGRPALGAWYLHSKTTDDYCQQIVSEARTTSPSGTPVWVQRSRENHLLDCEALAAAAGYQLNAHRLGPNARRRDDDDRAEPQIAVPDANGQPQETKGSKFDRIASIAARFNGL</sequence>
<protein>
    <submittedName>
        <fullName evidence="4">Terminase</fullName>
    </submittedName>
</protein>
<evidence type="ECO:0000259" key="3">
    <source>
        <dbReference type="Pfam" id="PF20454"/>
    </source>
</evidence>
<proteinExistence type="predicted"/>
<dbReference type="EMBL" id="WBVX01000002">
    <property type="protein sequence ID" value="KAB2689665.1"/>
    <property type="molecule type" value="Genomic_DNA"/>
</dbReference>
<evidence type="ECO:0000259" key="2">
    <source>
        <dbReference type="Pfam" id="PF05876"/>
    </source>
</evidence>
<dbReference type="GO" id="GO:0004519">
    <property type="term" value="F:endonuclease activity"/>
    <property type="evidence" value="ECO:0007669"/>
    <property type="project" value="InterPro"/>
</dbReference>
<evidence type="ECO:0000256" key="1">
    <source>
        <dbReference type="SAM" id="MobiDB-lite"/>
    </source>
</evidence>
<comment type="caution">
    <text evidence="4">The sequence shown here is derived from an EMBL/GenBank/DDBJ whole genome shotgun (WGS) entry which is preliminary data.</text>
</comment>
<gene>
    <name evidence="4" type="ORF">F9L08_03130</name>
</gene>
<dbReference type="AlphaFoldDB" id="A0A6L3YX02"/>
<dbReference type="GO" id="GO:0016887">
    <property type="term" value="F:ATP hydrolysis activity"/>
    <property type="evidence" value="ECO:0007669"/>
    <property type="project" value="InterPro"/>
</dbReference>
<accession>A0A6L3YX02</accession>
<evidence type="ECO:0000313" key="5">
    <source>
        <dbReference type="Proteomes" id="UP000481643"/>
    </source>
</evidence>
<feature type="domain" description="Phage terminase large subunit GpA ATPase" evidence="2">
    <location>
        <begin position="47"/>
        <end position="312"/>
    </location>
</feature>
<dbReference type="Pfam" id="PF05876">
    <property type="entry name" value="GpA_ATPase"/>
    <property type="match status" value="1"/>
</dbReference>
<reference evidence="4 5" key="1">
    <citation type="submission" date="2019-09" db="EMBL/GenBank/DDBJ databases">
        <title>Taxonomic organization of the family Brucellaceae based on a phylogenomic approach.</title>
        <authorList>
            <person name="Leclercq S."/>
            <person name="Cloeckaert A."/>
            <person name="Zygmunt M.S."/>
        </authorList>
    </citation>
    <scope>NUCLEOTIDE SEQUENCE [LARGE SCALE GENOMIC DNA]</scope>
    <source>
        <strain evidence="4 5">WS1830</strain>
    </source>
</reference>
<evidence type="ECO:0000313" key="4">
    <source>
        <dbReference type="EMBL" id="KAB2689665.1"/>
    </source>
</evidence>
<feature type="compositionally biased region" description="Basic and acidic residues" evidence="1">
    <location>
        <begin position="632"/>
        <end position="641"/>
    </location>
</feature>
<dbReference type="InterPro" id="IPR046453">
    <property type="entry name" value="GpA_ATPase"/>
</dbReference>